<dbReference type="KEGG" id="teu:TEU_02385"/>
<proteinExistence type="predicted"/>
<sequence>MAPSKILQSKLFIYLSEIILDEFCISLIMTMAIFSALKGSPLIAAVISALVLMVYLLLIRRSIHYKKRKLWLLWGLYRNMTRNIDKEEGKRIVALFISREKNLEHRRVLEKYSQILIDGEV</sequence>
<dbReference type="AlphaFoldDB" id="A0A097QS24"/>
<evidence type="ECO:0000256" key="1">
    <source>
        <dbReference type="SAM" id="Phobius"/>
    </source>
</evidence>
<reference evidence="2 3" key="1">
    <citation type="journal article" date="2015" name="Int. J. Syst. Evol. Microbiol.">
        <title>Thermococcus eurythermalis sp. nov., a conditional piezophilic hyperthermophilic archaeon with a wide temperature range isolated from an oil-immersed chimney in the Guaymas Basin.</title>
        <authorList>
            <person name="Zhao W."/>
            <person name="Zeng X."/>
            <person name="Xiao X."/>
        </authorList>
    </citation>
    <scope>NUCLEOTIDE SEQUENCE [LARGE SCALE GENOMIC DNA]</scope>
    <source>
        <strain evidence="2 3">A501</strain>
    </source>
</reference>
<dbReference type="Proteomes" id="UP000029980">
    <property type="component" value="Chromosome"/>
</dbReference>
<feature type="transmembrane region" description="Helical" evidence="1">
    <location>
        <begin position="42"/>
        <end position="59"/>
    </location>
</feature>
<dbReference type="HOGENOM" id="CLU_2032972_0_0_2"/>
<dbReference type="EMBL" id="CP008887">
    <property type="protein sequence ID" value="AIU69280.1"/>
    <property type="molecule type" value="Genomic_DNA"/>
</dbReference>
<keyword evidence="1" id="KW-0812">Transmembrane</keyword>
<evidence type="ECO:0000313" key="2">
    <source>
        <dbReference type="EMBL" id="AIU69280.1"/>
    </source>
</evidence>
<accession>A0A097QS24</accession>
<evidence type="ECO:0000313" key="3">
    <source>
        <dbReference type="Proteomes" id="UP000029980"/>
    </source>
</evidence>
<name>A0A097QS24_9EURY</name>
<gene>
    <name evidence="2" type="ORF">TEU_02385</name>
</gene>
<protein>
    <submittedName>
        <fullName evidence="2">Uncharacterized protein</fullName>
    </submittedName>
</protein>
<keyword evidence="1" id="KW-1133">Transmembrane helix</keyword>
<organism evidence="2 3">
    <name type="scientific">Thermococcus eurythermalis</name>
    <dbReference type="NCBI Taxonomy" id="1505907"/>
    <lineage>
        <taxon>Archaea</taxon>
        <taxon>Methanobacteriati</taxon>
        <taxon>Methanobacteriota</taxon>
        <taxon>Thermococci</taxon>
        <taxon>Thermococcales</taxon>
        <taxon>Thermococcaceae</taxon>
        <taxon>Thermococcus</taxon>
    </lineage>
</organism>
<dbReference type="STRING" id="1505907.TEU_02385"/>
<keyword evidence="3" id="KW-1185">Reference proteome</keyword>
<feature type="transmembrane region" description="Helical" evidence="1">
    <location>
        <begin position="12"/>
        <end position="36"/>
    </location>
</feature>
<keyword evidence="1" id="KW-0472">Membrane</keyword>